<evidence type="ECO:0000313" key="2">
    <source>
        <dbReference type="Proteomes" id="UP001500936"/>
    </source>
</evidence>
<accession>A0ABP8L088</accession>
<organism evidence="1 2">
    <name type="scientific">Nibrella viscosa</name>
    <dbReference type="NCBI Taxonomy" id="1084524"/>
    <lineage>
        <taxon>Bacteria</taxon>
        <taxon>Pseudomonadati</taxon>
        <taxon>Bacteroidota</taxon>
        <taxon>Cytophagia</taxon>
        <taxon>Cytophagales</taxon>
        <taxon>Spirosomataceae</taxon>
        <taxon>Nibrella</taxon>
    </lineage>
</organism>
<reference evidence="2" key="1">
    <citation type="journal article" date="2019" name="Int. J. Syst. Evol. Microbiol.">
        <title>The Global Catalogue of Microorganisms (GCM) 10K type strain sequencing project: providing services to taxonomists for standard genome sequencing and annotation.</title>
        <authorList>
            <consortium name="The Broad Institute Genomics Platform"/>
            <consortium name="The Broad Institute Genome Sequencing Center for Infectious Disease"/>
            <person name="Wu L."/>
            <person name="Ma J."/>
        </authorList>
    </citation>
    <scope>NUCLEOTIDE SEQUENCE [LARGE SCALE GENOMIC DNA]</scope>
    <source>
        <strain evidence="2">JCM 17925</strain>
    </source>
</reference>
<dbReference type="RefSeq" id="WP_345271113.1">
    <property type="nucleotide sequence ID" value="NZ_BAABHB010000018.1"/>
</dbReference>
<evidence type="ECO:0000313" key="1">
    <source>
        <dbReference type="EMBL" id="GAA4419196.1"/>
    </source>
</evidence>
<protein>
    <submittedName>
        <fullName evidence="1">Uncharacterized protein</fullName>
    </submittedName>
</protein>
<proteinExistence type="predicted"/>
<keyword evidence="2" id="KW-1185">Reference proteome</keyword>
<sequence length="80" mass="9069">MATINCAYCGKEAKVRSGAKFCSPSCRVRSHQKQQLNRLYTELEYLARKVEGYEAKGGNPVAEKYLSREEIQQILLQGKT</sequence>
<gene>
    <name evidence="1" type="ORF">GCM10023187_53290</name>
</gene>
<comment type="caution">
    <text evidence="1">The sequence shown here is derived from an EMBL/GenBank/DDBJ whole genome shotgun (WGS) entry which is preliminary data.</text>
</comment>
<dbReference type="Proteomes" id="UP001500936">
    <property type="component" value="Unassembled WGS sequence"/>
</dbReference>
<dbReference type="EMBL" id="BAABHB010000018">
    <property type="protein sequence ID" value="GAA4419196.1"/>
    <property type="molecule type" value="Genomic_DNA"/>
</dbReference>
<name>A0ABP8L088_9BACT</name>